<dbReference type="PANTHER" id="PTHR45789">
    <property type="entry name" value="FI18025P1"/>
    <property type="match status" value="1"/>
</dbReference>
<dbReference type="InterPro" id="IPR051356">
    <property type="entry name" value="SOX/SOX-like_TF"/>
</dbReference>
<organism evidence="6 7">
    <name type="scientific">Armillaria tabescens</name>
    <name type="common">Ringless honey mushroom</name>
    <name type="synonym">Agaricus tabescens</name>
    <dbReference type="NCBI Taxonomy" id="1929756"/>
    <lineage>
        <taxon>Eukaryota</taxon>
        <taxon>Fungi</taxon>
        <taxon>Dikarya</taxon>
        <taxon>Basidiomycota</taxon>
        <taxon>Agaricomycotina</taxon>
        <taxon>Agaricomycetes</taxon>
        <taxon>Agaricomycetidae</taxon>
        <taxon>Agaricales</taxon>
        <taxon>Marasmiineae</taxon>
        <taxon>Physalacriaceae</taxon>
        <taxon>Desarmillaria</taxon>
    </lineage>
</organism>
<feature type="region of interest" description="Disordered" evidence="4">
    <location>
        <begin position="109"/>
        <end position="142"/>
    </location>
</feature>
<name>A0AA39NMA8_ARMTA</name>
<dbReference type="PANTHER" id="PTHR45789:SF2">
    <property type="entry name" value="FI18025P1"/>
    <property type="match status" value="1"/>
</dbReference>
<feature type="compositionally biased region" description="Polar residues" evidence="4">
    <location>
        <begin position="312"/>
        <end position="329"/>
    </location>
</feature>
<dbReference type="Pfam" id="PF00505">
    <property type="entry name" value="HMG_box"/>
    <property type="match status" value="1"/>
</dbReference>
<feature type="compositionally biased region" description="Polar residues" evidence="4">
    <location>
        <begin position="131"/>
        <end position="141"/>
    </location>
</feature>
<dbReference type="AlphaFoldDB" id="A0AA39NMA8"/>
<dbReference type="CDD" id="cd01389">
    <property type="entry name" value="HMG-box_ROX1-like"/>
    <property type="match status" value="1"/>
</dbReference>
<evidence type="ECO:0000313" key="7">
    <source>
        <dbReference type="Proteomes" id="UP001175211"/>
    </source>
</evidence>
<gene>
    <name evidence="6" type="ORF">EV420DRAFT_1473981</name>
</gene>
<feature type="region of interest" description="Disordered" evidence="4">
    <location>
        <begin position="154"/>
        <end position="182"/>
    </location>
</feature>
<dbReference type="Gene3D" id="1.10.30.10">
    <property type="entry name" value="High mobility group box domain"/>
    <property type="match status" value="1"/>
</dbReference>
<feature type="domain" description="HMG box" evidence="5">
    <location>
        <begin position="182"/>
        <end position="253"/>
    </location>
</feature>
<dbReference type="GO" id="GO:0000978">
    <property type="term" value="F:RNA polymerase II cis-regulatory region sequence-specific DNA binding"/>
    <property type="evidence" value="ECO:0007669"/>
    <property type="project" value="TreeGrafter"/>
</dbReference>
<keyword evidence="2 3" id="KW-0539">Nucleus</keyword>
<evidence type="ECO:0000256" key="4">
    <source>
        <dbReference type="SAM" id="MobiDB-lite"/>
    </source>
</evidence>
<dbReference type="RefSeq" id="XP_060338552.1">
    <property type="nucleotide sequence ID" value="XM_060469182.1"/>
</dbReference>
<dbReference type="PROSITE" id="PS50118">
    <property type="entry name" value="HMG_BOX_2"/>
    <property type="match status" value="1"/>
</dbReference>
<sequence>MQHMPSLFNSTWSFQNQHAQDRYSPPTEELDNLSLSGIHLARSARSTHAHESLNALDIAQNKGLLDVAPTPGSYPSTPFVLSRSTLATPALENNSMPSPALTFHHMHPPTPHIHPSATPLEPSADEYSMPLSPSSQDTGNSLGLHHMHAAALLPTPVSKSPSTPEPEPEIDNAPDLVTKPKIPRPPNAFILYRSHILKKIREKQPKPKNKNQQFFSRVAGEAWNRTTLEERQPFIAEAKKALEAHHKKYPNYKFSPQRKGSRMKGRLGSDQETGADDTESITNFVENVLGIQDKVVQEKPRRCRRKGRTQHSEASTSRVHTASSQSATVPASPATAYHAFELEPMQPTPFVFVPHYEHWMGLVGAPPQHIPPFDTGINTVPSLPSIPQVFPTYHNTSGQGLTPATFPHFLTMTQMSPVPFGSACHHSAELGPAPAPFIPSSTMPHTSLDSFGYPVDHPMLIAPRRPSSSQGFFRQLERGDVISRPASTVPAVSYPSDVVHDHVMHSYMWNRTFNLAGDGFTLPSADDPWDKLVDLSDDAQV</sequence>
<dbReference type="SUPFAM" id="SSF47095">
    <property type="entry name" value="HMG-box"/>
    <property type="match status" value="1"/>
</dbReference>
<evidence type="ECO:0000259" key="5">
    <source>
        <dbReference type="PROSITE" id="PS50118"/>
    </source>
</evidence>
<keyword evidence="7" id="KW-1185">Reference proteome</keyword>
<feature type="region of interest" description="Disordered" evidence="4">
    <location>
        <begin position="251"/>
        <end position="278"/>
    </location>
</feature>
<reference evidence="6" key="1">
    <citation type="submission" date="2023-06" db="EMBL/GenBank/DDBJ databases">
        <authorList>
            <consortium name="Lawrence Berkeley National Laboratory"/>
            <person name="Ahrendt S."/>
            <person name="Sahu N."/>
            <person name="Indic B."/>
            <person name="Wong-Bajracharya J."/>
            <person name="Merenyi Z."/>
            <person name="Ke H.-M."/>
            <person name="Monk M."/>
            <person name="Kocsube S."/>
            <person name="Drula E."/>
            <person name="Lipzen A."/>
            <person name="Balint B."/>
            <person name="Henrissat B."/>
            <person name="Andreopoulos B."/>
            <person name="Martin F.M."/>
            <person name="Harder C.B."/>
            <person name="Rigling D."/>
            <person name="Ford K.L."/>
            <person name="Foster G.D."/>
            <person name="Pangilinan J."/>
            <person name="Papanicolaou A."/>
            <person name="Barry K."/>
            <person name="LaButti K."/>
            <person name="Viragh M."/>
            <person name="Koriabine M."/>
            <person name="Yan M."/>
            <person name="Riley R."/>
            <person name="Champramary S."/>
            <person name="Plett K.L."/>
            <person name="Tsai I.J."/>
            <person name="Slot J."/>
            <person name="Sipos G."/>
            <person name="Plett J."/>
            <person name="Nagy L.G."/>
            <person name="Grigoriev I.V."/>
        </authorList>
    </citation>
    <scope>NUCLEOTIDE SEQUENCE</scope>
    <source>
        <strain evidence="6">CCBAS 213</strain>
    </source>
</reference>
<keyword evidence="1 3" id="KW-0238">DNA-binding</keyword>
<dbReference type="InterPro" id="IPR009071">
    <property type="entry name" value="HMG_box_dom"/>
</dbReference>
<evidence type="ECO:0000256" key="3">
    <source>
        <dbReference type="PROSITE-ProRule" id="PRU00267"/>
    </source>
</evidence>
<evidence type="ECO:0000256" key="2">
    <source>
        <dbReference type="ARBA" id="ARBA00023242"/>
    </source>
</evidence>
<proteinExistence type="predicted"/>
<protein>
    <recommendedName>
        <fullName evidence="5">HMG box domain-containing protein</fullName>
    </recommendedName>
</protein>
<dbReference type="Proteomes" id="UP001175211">
    <property type="component" value="Unassembled WGS sequence"/>
</dbReference>
<evidence type="ECO:0000256" key="1">
    <source>
        <dbReference type="ARBA" id="ARBA00023125"/>
    </source>
</evidence>
<dbReference type="InterPro" id="IPR036910">
    <property type="entry name" value="HMG_box_dom_sf"/>
</dbReference>
<dbReference type="EMBL" id="JAUEPS010000002">
    <property type="protein sequence ID" value="KAK0468277.1"/>
    <property type="molecule type" value="Genomic_DNA"/>
</dbReference>
<dbReference type="GO" id="GO:0005634">
    <property type="term" value="C:nucleus"/>
    <property type="evidence" value="ECO:0007669"/>
    <property type="project" value="UniProtKB-UniRule"/>
</dbReference>
<evidence type="ECO:0000313" key="6">
    <source>
        <dbReference type="EMBL" id="KAK0468277.1"/>
    </source>
</evidence>
<feature type="DNA-binding region" description="HMG box" evidence="3">
    <location>
        <begin position="182"/>
        <end position="253"/>
    </location>
</feature>
<dbReference type="GeneID" id="85352730"/>
<dbReference type="SMART" id="SM00398">
    <property type="entry name" value="HMG"/>
    <property type="match status" value="1"/>
</dbReference>
<accession>A0AA39NMA8</accession>
<comment type="caution">
    <text evidence="6">The sequence shown here is derived from an EMBL/GenBank/DDBJ whole genome shotgun (WGS) entry which is preliminary data.</text>
</comment>
<feature type="region of interest" description="Disordered" evidence="4">
    <location>
        <begin position="296"/>
        <end position="330"/>
    </location>
</feature>
<dbReference type="GO" id="GO:0000981">
    <property type="term" value="F:DNA-binding transcription factor activity, RNA polymerase II-specific"/>
    <property type="evidence" value="ECO:0007669"/>
    <property type="project" value="TreeGrafter"/>
</dbReference>